<gene>
    <name evidence="7" type="ORF">GCM10011383_24190</name>
</gene>
<keyword evidence="3 5" id="KW-1133">Transmembrane helix</keyword>
<evidence type="ECO:0000313" key="7">
    <source>
        <dbReference type="EMBL" id="GGF12136.1"/>
    </source>
</evidence>
<dbReference type="PANTHER" id="PTHR37422:SF13">
    <property type="entry name" value="LIPOPOLYSACCHARIDE BIOSYNTHESIS PROTEIN PA4999-RELATED"/>
    <property type="match status" value="1"/>
</dbReference>
<dbReference type="PANTHER" id="PTHR37422">
    <property type="entry name" value="TEICHURONIC ACID BIOSYNTHESIS PROTEIN TUAE"/>
    <property type="match status" value="1"/>
</dbReference>
<evidence type="ECO:0000256" key="3">
    <source>
        <dbReference type="ARBA" id="ARBA00022989"/>
    </source>
</evidence>
<reference evidence="8" key="1">
    <citation type="journal article" date="2019" name="Int. J. Syst. Evol. Microbiol.">
        <title>The Global Catalogue of Microorganisms (GCM) 10K type strain sequencing project: providing services to taxonomists for standard genome sequencing and annotation.</title>
        <authorList>
            <consortium name="The Broad Institute Genomics Platform"/>
            <consortium name="The Broad Institute Genome Sequencing Center for Infectious Disease"/>
            <person name="Wu L."/>
            <person name="Ma J."/>
        </authorList>
    </citation>
    <scope>NUCLEOTIDE SEQUENCE [LARGE SCALE GENOMIC DNA]</scope>
    <source>
        <strain evidence="8">CGMCC 1.15197</strain>
    </source>
</reference>
<keyword evidence="2 5" id="KW-0812">Transmembrane</keyword>
<feature type="transmembrane region" description="Helical" evidence="5">
    <location>
        <begin position="152"/>
        <end position="170"/>
    </location>
</feature>
<evidence type="ECO:0000256" key="2">
    <source>
        <dbReference type="ARBA" id="ARBA00022692"/>
    </source>
</evidence>
<feature type="transmembrane region" description="Helical" evidence="5">
    <location>
        <begin position="408"/>
        <end position="428"/>
    </location>
</feature>
<feature type="transmembrane region" description="Helical" evidence="5">
    <location>
        <begin position="216"/>
        <end position="234"/>
    </location>
</feature>
<comment type="subcellular location">
    <subcellularLocation>
        <location evidence="1">Membrane</location>
        <topology evidence="1">Multi-pass membrane protein</topology>
    </subcellularLocation>
</comment>
<feature type="transmembrane region" description="Helical" evidence="5">
    <location>
        <begin position="254"/>
        <end position="279"/>
    </location>
</feature>
<evidence type="ECO:0000259" key="6">
    <source>
        <dbReference type="Pfam" id="PF04932"/>
    </source>
</evidence>
<dbReference type="InterPro" id="IPR007016">
    <property type="entry name" value="O-antigen_ligase-rel_domated"/>
</dbReference>
<dbReference type="Pfam" id="PF04932">
    <property type="entry name" value="Wzy_C"/>
    <property type="match status" value="1"/>
</dbReference>
<feature type="domain" description="O-antigen ligase-related" evidence="6">
    <location>
        <begin position="253"/>
        <end position="415"/>
    </location>
</feature>
<evidence type="ECO:0000256" key="4">
    <source>
        <dbReference type="ARBA" id="ARBA00023136"/>
    </source>
</evidence>
<evidence type="ECO:0000256" key="1">
    <source>
        <dbReference type="ARBA" id="ARBA00004141"/>
    </source>
</evidence>
<sequence>METSSNSATTFLASLHPRNNAQRLFMVFMGVLLVSGACVILFDSLVWLAVPAALLGFIVLLADWRWVYYLLLFALAFSREIQLPGGLSMDVPSEPLMLILLSCFGANVLLGRSGITARYWGHPFIIILGLMLLWASVSAFSSVDTLKSIKYLLAKTWYIGPFIFVTLNIVRRPADVWRMVAFYIAGASITVVYTAIRHAERGFAFDAINPSIQPFYLNHVIYAAVLALLLPYAFYAARSTPPGLKRTAWRAAQWLLLFGVLLSYTRASIMALPLAGFFYLAVRWRLIAFVLVGAAVAALGGSLYFVHQNNYMLYAPDFEKTIFNGKDFEKHLEATYKLEDLSGMERLYRWVAAARMISEKPITGSGPATFYPEYKRYTVKSFRTYVSDNPEHSTTHNYFLLQLAEQGFPGFLLFVTLLSTALLTMQRLYHRSRSPENRRVVLAAGLSLFIIIFHLLLNEIIEVDKTGSFFFIGLALLMRAEEWIEQETPVQ</sequence>
<feature type="transmembrane region" description="Helical" evidence="5">
    <location>
        <begin position="440"/>
        <end position="457"/>
    </location>
</feature>
<protein>
    <recommendedName>
        <fullName evidence="6">O-antigen ligase-related domain-containing protein</fullName>
    </recommendedName>
</protein>
<feature type="transmembrane region" description="Helical" evidence="5">
    <location>
        <begin position="121"/>
        <end position="140"/>
    </location>
</feature>
<name>A0ABQ1U981_9BACT</name>
<dbReference type="Proteomes" id="UP000632273">
    <property type="component" value="Unassembled WGS sequence"/>
</dbReference>
<accession>A0ABQ1U981</accession>
<dbReference type="InterPro" id="IPR051533">
    <property type="entry name" value="WaaL-like"/>
</dbReference>
<keyword evidence="4 5" id="KW-0472">Membrane</keyword>
<feature type="transmembrane region" description="Helical" evidence="5">
    <location>
        <begin position="48"/>
        <end position="75"/>
    </location>
</feature>
<comment type="caution">
    <text evidence="7">The sequence shown here is derived from an EMBL/GenBank/DDBJ whole genome shotgun (WGS) entry which is preliminary data.</text>
</comment>
<dbReference type="EMBL" id="BMHT01000004">
    <property type="protein sequence ID" value="GGF12136.1"/>
    <property type="molecule type" value="Genomic_DNA"/>
</dbReference>
<evidence type="ECO:0000313" key="8">
    <source>
        <dbReference type="Proteomes" id="UP000632273"/>
    </source>
</evidence>
<proteinExistence type="predicted"/>
<feature type="transmembrane region" description="Helical" evidence="5">
    <location>
        <begin position="286"/>
        <end position="306"/>
    </location>
</feature>
<feature type="transmembrane region" description="Helical" evidence="5">
    <location>
        <begin position="176"/>
        <end position="196"/>
    </location>
</feature>
<feature type="transmembrane region" description="Helical" evidence="5">
    <location>
        <begin position="96"/>
        <end position="115"/>
    </location>
</feature>
<evidence type="ECO:0000256" key="5">
    <source>
        <dbReference type="SAM" id="Phobius"/>
    </source>
</evidence>
<feature type="transmembrane region" description="Helical" evidence="5">
    <location>
        <begin position="24"/>
        <end position="42"/>
    </location>
</feature>
<dbReference type="RefSeq" id="WP_188814266.1">
    <property type="nucleotide sequence ID" value="NZ_BMHT01000004.1"/>
</dbReference>
<keyword evidence="8" id="KW-1185">Reference proteome</keyword>
<organism evidence="7 8">
    <name type="scientific">Hymenobacter cavernae</name>
    <dbReference type="NCBI Taxonomy" id="2044852"/>
    <lineage>
        <taxon>Bacteria</taxon>
        <taxon>Pseudomonadati</taxon>
        <taxon>Bacteroidota</taxon>
        <taxon>Cytophagia</taxon>
        <taxon>Cytophagales</taxon>
        <taxon>Hymenobacteraceae</taxon>
        <taxon>Hymenobacter</taxon>
    </lineage>
</organism>